<dbReference type="InterPro" id="IPR013410">
    <property type="entry name" value="CRISPR-assoc_RAMP_Cmr4"/>
</dbReference>
<gene>
    <name evidence="3" type="ORF">dnl_25450</name>
</gene>
<dbReference type="InterPro" id="IPR005537">
    <property type="entry name" value="RAMP_III_fam"/>
</dbReference>
<proteinExistence type="predicted"/>
<dbReference type="GO" id="GO:0051607">
    <property type="term" value="P:defense response to virus"/>
    <property type="evidence" value="ECO:0007669"/>
    <property type="project" value="UniProtKB-KW"/>
</dbReference>
<dbReference type="AlphaFoldDB" id="A0A975GGH5"/>
<reference evidence="3" key="1">
    <citation type="journal article" date="2021" name="Microb. Physiol.">
        <title>Proteogenomic Insights into the Physiology of Marine, Sulfate-Reducing, Filamentous Desulfonema limicola and Desulfonema magnum.</title>
        <authorList>
            <person name="Schnaars V."/>
            <person name="Wohlbrand L."/>
            <person name="Scheve S."/>
            <person name="Hinrichs C."/>
            <person name="Reinhardt R."/>
            <person name="Rabus R."/>
        </authorList>
    </citation>
    <scope>NUCLEOTIDE SEQUENCE</scope>
    <source>
        <strain evidence="3">5ac10</strain>
    </source>
</reference>
<protein>
    <submittedName>
        <fullName evidence="3">CRISPR type III-B/RAMP module RAMP protein Cmr4</fullName>
    </submittedName>
</protein>
<dbReference type="KEGG" id="dli:dnl_25450"/>
<dbReference type="Pfam" id="PF03787">
    <property type="entry name" value="RAMPs"/>
    <property type="match status" value="1"/>
</dbReference>
<sequence>MINKIFTIHTLSPVHCGIGQGLNDIDLPTARNSISGHPIIPASSIKGVLKEAFLNKETGCQNEIESLFGSDSGDFASAVSIGDANLLALPVRSFYGTFAYLVSPYTLMQLKTLFKRIGSTDILPAIPEVGLEENNYKVFLTENSLLKGNNNLVLFEEMDLLAVQNNRLADEWADIIASLYFNDDEGKEIFKKRFAIIDDNALNFCCESGLPVDARIAIDVETGTVKDGALWYEETIPPETLFVGIIGIDRSYNKNNKATDIELKDFLTKSDEIYFQVGGKYTTGKGFVSLKFNERT</sequence>
<dbReference type="PANTHER" id="PTHR36700">
    <property type="entry name" value="CRISPR SYSTEM CMR SUBUNIT CMR4"/>
    <property type="match status" value="1"/>
</dbReference>
<evidence type="ECO:0000313" key="3">
    <source>
        <dbReference type="EMBL" id="QTA80249.1"/>
    </source>
</evidence>
<dbReference type="EMBL" id="CP061799">
    <property type="protein sequence ID" value="QTA80249.1"/>
    <property type="molecule type" value="Genomic_DNA"/>
</dbReference>
<evidence type="ECO:0000259" key="2">
    <source>
        <dbReference type="Pfam" id="PF03787"/>
    </source>
</evidence>
<accession>A0A975GGH5</accession>
<dbReference type="RefSeq" id="WP_207691917.1">
    <property type="nucleotide sequence ID" value="NZ_CP061799.1"/>
</dbReference>
<name>A0A975GGH5_9BACT</name>
<keyword evidence="1" id="KW-0051">Antiviral defense</keyword>
<dbReference type="PANTHER" id="PTHR36700:SF1">
    <property type="entry name" value="CRISPR SYSTEM CMR SUBUNIT CMR4"/>
    <property type="match status" value="1"/>
</dbReference>
<evidence type="ECO:0000313" key="4">
    <source>
        <dbReference type="Proteomes" id="UP000663720"/>
    </source>
</evidence>
<feature type="domain" description="CRISPR type III-associated protein" evidence="2">
    <location>
        <begin position="7"/>
        <end position="289"/>
    </location>
</feature>
<keyword evidence="4" id="KW-1185">Reference proteome</keyword>
<dbReference type="Proteomes" id="UP000663720">
    <property type="component" value="Chromosome"/>
</dbReference>
<dbReference type="NCBIfam" id="TIGR02580">
    <property type="entry name" value="cas_RAMP_Cmr4"/>
    <property type="match status" value="1"/>
</dbReference>
<evidence type="ECO:0000256" key="1">
    <source>
        <dbReference type="ARBA" id="ARBA00023118"/>
    </source>
</evidence>
<organism evidence="3 4">
    <name type="scientific">Desulfonema limicola</name>
    <dbReference type="NCBI Taxonomy" id="45656"/>
    <lineage>
        <taxon>Bacteria</taxon>
        <taxon>Pseudomonadati</taxon>
        <taxon>Thermodesulfobacteriota</taxon>
        <taxon>Desulfobacteria</taxon>
        <taxon>Desulfobacterales</taxon>
        <taxon>Desulfococcaceae</taxon>
        <taxon>Desulfonema</taxon>
    </lineage>
</organism>